<dbReference type="PROSITE" id="PS51257">
    <property type="entry name" value="PROKAR_LIPOPROTEIN"/>
    <property type="match status" value="1"/>
</dbReference>
<dbReference type="STRING" id="76595.SAMN05660313_00374"/>
<accession>A0A1K1M6X1</accession>
<reference evidence="3" key="1">
    <citation type="submission" date="2016-11" db="EMBL/GenBank/DDBJ databases">
        <authorList>
            <person name="Varghese N."/>
            <person name="Submissions S."/>
        </authorList>
    </citation>
    <scope>NUCLEOTIDE SEQUENCE [LARGE SCALE GENOMIC DNA]</scope>
    <source>
        <strain evidence="3">DSM 24786</strain>
    </source>
</reference>
<keyword evidence="1" id="KW-0732">Signal</keyword>
<gene>
    <name evidence="2" type="ORF">SAMN05660313_00374</name>
</gene>
<evidence type="ECO:0008006" key="4">
    <source>
        <dbReference type="Google" id="ProtNLM"/>
    </source>
</evidence>
<sequence length="352" mass="39280">MTNLKFLRFSLLVSLAFINVFSFYSCNKEDTNNDDASVTEDALKLDEYFYINEEKTVVNYILSSEDYNSFLVPDTEKDFSKITKKVYEHFEDDFDFIFILSNEKEQPSGLYYGVTYTAQNNIEGIGGNLYNGTAKYGSAGKLKSVIHMPRTEYIKNGPFLHEIMHYWGNYDFIETQENGHWGFSSIGGQLGGFDELVDSGDNTYIGKLNGEKGFGTFANGGNSIPYSNAELYLMGLIGADELNDIKIAKNAKTTKYGEFAADEIITLTASDIVAKHGERKPSVAASQKLFNAIVVVISKSALSKDVMNSLEDNIENFSRNAAPDASWGNTNNFWMATKEKATLNIVIPNPKK</sequence>
<keyword evidence="3" id="KW-1185">Reference proteome</keyword>
<organism evidence="2 3">
    <name type="scientific">Cellulophaga fucicola</name>
    <dbReference type="NCBI Taxonomy" id="76595"/>
    <lineage>
        <taxon>Bacteria</taxon>
        <taxon>Pseudomonadati</taxon>
        <taxon>Bacteroidota</taxon>
        <taxon>Flavobacteriia</taxon>
        <taxon>Flavobacteriales</taxon>
        <taxon>Flavobacteriaceae</taxon>
        <taxon>Cellulophaga</taxon>
    </lineage>
</organism>
<feature type="signal peptide" evidence="1">
    <location>
        <begin position="1"/>
        <end position="25"/>
    </location>
</feature>
<dbReference type="Proteomes" id="UP000183257">
    <property type="component" value="Unassembled WGS sequence"/>
</dbReference>
<protein>
    <recommendedName>
        <fullName evidence="4">Substrate import-associated zinc metallohydrolase lipoprotein</fullName>
    </recommendedName>
</protein>
<proteinExistence type="predicted"/>
<dbReference type="EMBL" id="FPIY01000001">
    <property type="protein sequence ID" value="SFW18823.1"/>
    <property type="molecule type" value="Genomic_DNA"/>
</dbReference>
<dbReference type="AlphaFoldDB" id="A0A1K1M6X1"/>
<name>A0A1K1M6X1_9FLAO</name>
<evidence type="ECO:0000256" key="1">
    <source>
        <dbReference type="SAM" id="SignalP"/>
    </source>
</evidence>
<feature type="chain" id="PRO_5013176528" description="Substrate import-associated zinc metallohydrolase lipoprotein" evidence="1">
    <location>
        <begin position="26"/>
        <end position="352"/>
    </location>
</feature>
<evidence type="ECO:0000313" key="3">
    <source>
        <dbReference type="Proteomes" id="UP000183257"/>
    </source>
</evidence>
<evidence type="ECO:0000313" key="2">
    <source>
        <dbReference type="EMBL" id="SFW18823.1"/>
    </source>
</evidence>